<accession>A0AAD7Q6U8</accession>
<organism evidence="1 2">
    <name type="scientific">Quillaja saponaria</name>
    <name type="common">Soap bark tree</name>
    <dbReference type="NCBI Taxonomy" id="32244"/>
    <lineage>
        <taxon>Eukaryota</taxon>
        <taxon>Viridiplantae</taxon>
        <taxon>Streptophyta</taxon>
        <taxon>Embryophyta</taxon>
        <taxon>Tracheophyta</taxon>
        <taxon>Spermatophyta</taxon>
        <taxon>Magnoliopsida</taxon>
        <taxon>eudicotyledons</taxon>
        <taxon>Gunneridae</taxon>
        <taxon>Pentapetalae</taxon>
        <taxon>rosids</taxon>
        <taxon>fabids</taxon>
        <taxon>Fabales</taxon>
        <taxon>Quillajaceae</taxon>
        <taxon>Quillaja</taxon>
    </lineage>
</organism>
<protein>
    <submittedName>
        <fullName evidence="1">Uncharacterized protein</fullName>
    </submittedName>
</protein>
<dbReference type="KEGG" id="qsa:O6P43_005793"/>
<comment type="caution">
    <text evidence="1">The sequence shown here is derived from an EMBL/GenBank/DDBJ whole genome shotgun (WGS) entry which is preliminary data.</text>
</comment>
<proteinExistence type="predicted"/>
<dbReference type="EMBL" id="JARAOO010000003">
    <property type="protein sequence ID" value="KAJ7975956.1"/>
    <property type="molecule type" value="Genomic_DNA"/>
</dbReference>
<name>A0AAD7Q6U8_QUISA</name>
<keyword evidence="2" id="KW-1185">Reference proteome</keyword>
<dbReference type="AlphaFoldDB" id="A0AAD7Q6U8"/>
<sequence length="99" mass="10952">MKLQLKLAPSMFISESGWEISLTVDNAKLVPENFEVQATLLTFYVVTPSLLGHSLPAAMQHSQRRQEKALELNVLPPQCGQALLAKLVIENLEGDSQVH</sequence>
<reference evidence="1" key="1">
    <citation type="journal article" date="2023" name="Science">
        <title>Elucidation of the pathway for biosynthesis of saponin adjuvants from the soapbark tree.</title>
        <authorList>
            <person name="Reed J."/>
            <person name="Orme A."/>
            <person name="El-Demerdash A."/>
            <person name="Owen C."/>
            <person name="Martin L.B.B."/>
            <person name="Misra R.C."/>
            <person name="Kikuchi S."/>
            <person name="Rejzek M."/>
            <person name="Martin A.C."/>
            <person name="Harkess A."/>
            <person name="Leebens-Mack J."/>
            <person name="Louveau T."/>
            <person name="Stephenson M.J."/>
            <person name="Osbourn A."/>
        </authorList>
    </citation>
    <scope>NUCLEOTIDE SEQUENCE</scope>
    <source>
        <strain evidence="1">S10</strain>
    </source>
</reference>
<dbReference type="Proteomes" id="UP001163823">
    <property type="component" value="Chromosome 3"/>
</dbReference>
<gene>
    <name evidence="1" type="ORF">O6P43_005793</name>
</gene>
<evidence type="ECO:0000313" key="1">
    <source>
        <dbReference type="EMBL" id="KAJ7975956.1"/>
    </source>
</evidence>
<evidence type="ECO:0000313" key="2">
    <source>
        <dbReference type="Proteomes" id="UP001163823"/>
    </source>
</evidence>